<protein>
    <recommendedName>
        <fullName evidence="1">NUP160 helical domain-containing protein</fullName>
    </recommendedName>
</protein>
<dbReference type="OrthoDB" id="67716at2759"/>
<dbReference type="AlphaFoldDB" id="A0A7J0F7F5"/>
<dbReference type="Pfam" id="PF17238">
    <property type="entry name" value="NUP160_helical_2"/>
    <property type="match status" value="1"/>
</dbReference>
<dbReference type="InterPro" id="IPR021717">
    <property type="entry name" value="Nucleoporin_Nup160"/>
</dbReference>
<dbReference type="GO" id="GO:0005643">
    <property type="term" value="C:nuclear pore"/>
    <property type="evidence" value="ECO:0007669"/>
    <property type="project" value="TreeGrafter"/>
</dbReference>
<accession>A0A7J0F7F5</accession>
<comment type="caution">
    <text evidence="2">The sequence shown here is derived from an EMBL/GenBank/DDBJ whole genome shotgun (WGS) entry which is preliminary data.</text>
</comment>
<evidence type="ECO:0000313" key="3">
    <source>
        <dbReference type="Proteomes" id="UP000585474"/>
    </source>
</evidence>
<dbReference type="InterPro" id="IPR035192">
    <property type="entry name" value="NUP160_hel_plant"/>
</dbReference>
<feature type="domain" description="NUP160 helical" evidence="1">
    <location>
        <begin position="74"/>
        <end position="163"/>
    </location>
</feature>
<dbReference type="Proteomes" id="UP000585474">
    <property type="component" value="Unassembled WGS sequence"/>
</dbReference>
<keyword evidence="3" id="KW-1185">Reference proteome</keyword>
<evidence type="ECO:0000313" key="2">
    <source>
        <dbReference type="EMBL" id="GFY94366.1"/>
    </source>
</evidence>
<evidence type="ECO:0000259" key="1">
    <source>
        <dbReference type="Pfam" id="PF17238"/>
    </source>
</evidence>
<dbReference type="PANTHER" id="PTHR21286">
    <property type="entry name" value="NUCLEAR PORE COMPLEX PROTEIN NUP160"/>
    <property type="match status" value="1"/>
</dbReference>
<name>A0A7J0F7F5_9ERIC</name>
<reference evidence="2 3" key="1">
    <citation type="submission" date="2019-07" db="EMBL/GenBank/DDBJ databases">
        <title>De Novo Assembly of kiwifruit Actinidia rufa.</title>
        <authorList>
            <person name="Sugita-Konishi S."/>
            <person name="Sato K."/>
            <person name="Mori E."/>
            <person name="Abe Y."/>
            <person name="Kisaki G."/>
            <person name="Hamano K."/>
            <person name="Suezawa K."/>
            <person name="Otani M."/>
            <person name="Fukuda T."/>
            <person name="Manabe T."/>
            <person name="Gomi K."/>
            <person name="Tabuchi M."/>
            <person name="Akimitsu K."/>
            <person name="Kataoka I."/>
        </authorList>
    </citation>
    <scope>NUCLEOTIDE SEQUENCE [LARGE SCALE GENOMIC DNA]</scope>
    <source>
        <strain evidence="3">cv. Fuchu</strain>
    </source>
</reference>
<organism evidence="2 3">
    <name type="scientific">Actinidia rufa</name>
    <dbReference type="NCBI Taxonomy" id="165716"/>
    <lineage>
        <taxon>Eukaryota</taxon>
        <taxon>Viridiplantae</taxon>
        <taxon>Streptophyta</taxon>
        <taxon>Embryophyta</taxon>
        <taxon>Tracheophyta</taxon>
        <taxon>Spermatophyta</taxon>
        <taxon>Magnoliopsida</taxon>
        <taxon>eudicotyledons</taxon>
        <taxon>Gunneridae</taxon>
        <taxon>Pentapetalae</taxon>
        <taxon>asterids</taxon>
        <taxon>Ericales</taxon>
        <taxon>Actinidiaceae</taxon>
        <taxon>Actinidia</taxon>
    </lineage>
</organism>
<sequence>MSFITSGKGSFKRVDNFVFCARVSLKVLFQCYIAGRPLVHVIFIVGAKSIHHLVYSLIHPRVLLMKVGNILCSGLDFSDDNLDREILFEVLRCVINVSQQLGKASSAIFYESLLSAPSISSEEVLPRLLKILETGYSSSVTSLHIFELGADIAWEKEVADHKKSEEVLY</sequence>
<dbReference type="PANTHER" id="PTHR21286:SF0">
    <property type="entry name" value="NUCLEAR PORE COMPLEX PROTEIN NUP160"/>
    <property type="match status" value="1"/>
</dbReference>
<dbReference type="GO" id="GO:0017056">
    <property type="term" value="F:structural constituent of nuclear pore"/>
    <property type="evidence" value="ECO:0007669"/>
    <property type="project" value="TreeGrafter"/>
</dbReference>
<proteinExistence type="predicted"/>
<gene>
    <name evidence="2" type="ORF">Acr_09g0008120</name>
</gene>
<dbReference type="EMBL" id="BJWL01000009">
    <property type="protein sequence ID" value="GFY94366.1"/>
    <property type="molecule type" value="Genomic_DNA"/>
</dbReference>